<comment type="caution">
    <text evidence="6">The sequence shown here is derived from an EMBL/GenBank/DDBJ whole genome shotgun (WGS) entry which is preliminary data.</text>
</comment>
<dbReference type="GO" id="GO:0005975">
    <property type="term" value="P:carbohydrate metabolic process"/>
    <property type="evidence" value="ECO:0007669"/>
    <property type="project" value="InterPro"/>
</dbReference>
<comment type="similarity">
    <text evidence="2">Belongs to the polysaccharide deacetylase family.</text>
</comment>
<evidence type="ECO:0000256" key="1">
    <source>
        <dbReference type="ARBA" id="ARBA00003236"/>
    </source>
</evidence>
<reference evidence="6 7" key="1">
    <citation type="submission" date="2017-10" db="EMBL/GenBank/DDBJ databases">
        <title>Sedimentibacterium mangrovi gen. nov., sp. nov., a novel member of family Phyllobacteriacea isolated from mangrove sediment.</title>
        <authorList>
            <person name="Liao H."/>
            <person name="Tian Y."/>
        </authorList>
    </citation>
    <scope>NUCLEOTIDE SEQUENCE [LARGE SCALE GENOMIC DNA]</scope>
    <source>
        <strain evidence="6 7">X9-2-2</strain>
    </source>
</reference>
<dbReference type="PANTHER" id="PTHR47561">
    <property type="entry name" value="POLYSACCHARIDE DEACETYLASE FAMILY PROTEIN (AFU_ORTHOLOGUE AFUA_6G05030)"/>
    <property type="match status" value="1"/>
</dbReference>
<dbReference type="SUPFAM" id="SSF88713">
    <property type="entry name" value="Glycoside hydrolase/deacetylase"/>
    <property type="match status" value="1"/>
</dbReference>
<dbReference type="PANTHER" id="PTHR47561:SF1">
    <property type="entry name" value="POLYSACCHARIDE DEACETYLASE FAMILY PROTEIN (AFU_ORTHOLOGUE AFUA_6G05030)"/>
    <property type="match status" value="1"/>
</dbReference>
<dbReference type="OrthoDB" id="9784220at2"/>
<dbReference type="Pfam" id="PF01522">
    <property type="entry name" value="Polysacc_deac_1"/>
    <property type="match status" value="1"/>
</dbReference>
<dbReference type="GO" id="GO:0016810">
    <property type="term" value="F:hydrolase activity, acting on carbon-nitrogen (but not peptide) bonds"/>
    <property type="evidence" value="ECO:0007669"/>
    <property type="project" value="InterPro"/>
</dbReference>
<keyword evidence="7" id="KW-1185">Reference proteome</keyword>
<evidence type="ECO:0000313" key="7">
    <source>
        <dbReference type="Proteomes" id="UP000221168"/>
    </source>
</evidence>
<dbReference type="AlphaFoldDB" id="A0A2G1QJF8"/>
<accession>A0A2G1QJF8</accession>
<organism evidence="6 7">
    <name type="scientific">Zhengella mangrovi</name>
    <dbReference type="NCBI Taxonomy" id="1982044"/>
    <lineage>
        <taxon>Bacteria</taxon>
        <taxon>Pseudomonadati</taxon>
        <taxon>Pseudomonadota</taxon>
        <taxon>Alphaproteobacteria</taxon>
        <taxon>Hyphomicrobiales</taxon>
        <taxon>Notoacmeibacteraceae</taxon>
        <taxon>Zhengella</taxon>
    </lineage>
</organism>
<sequence length="232" mass="25543">MRVSYTIDLEHDCPPYLTSYQGMAEGLPRLLDLLSARGVRATFFATGDVARRFPALIRRLVDEGHELGCHGDTHKRFSAMSADEAFREIDASSRTLRAFSAVTSFRAPNLDFPREYYPILRDAGYVHDSSRAKYKRGSFFAGAEVFSGVRSVPASTTPSATRLPAFLSRRVLASLSDPAVLFFHPWEFVDMRSAPIPLDCRFGTGDGALAALDSAIDHFADAGARTTLISEL</sequence>
<gene>
    <name evidence="6" type="ORF">CSC94_17555</name>
</gene>
<dbReference type="InterPro" id="IPR002509">
    <property type="entry name" value="NODB_dom"/>
</dbReference>
<name>A0A2G1QJF8_9HYPH</name>
<proteinExistence type="inferred from homology"/>
<evidence type="ECO:0000313" key="6">
    <source>
        <dbReference type="EMBL" id="PHP65656.1"/>
    </source>
</evidence>
<evidence type="ECO:0000256" key="2">
    <source>
        <dbReference type="ARBA" id="ARBA00010973"/>
    </source>
</evidence>
<protein>
    <recommendedName>
        <fullName evidence="3">Chitooligosaccharide deacetylase</fullName>
    </recommendedName>
    <alternativeName>
        <fullName evidence="4">Nodulation protein B</fullName>
    </alternativeName>
</protein>
<dbReference type="RefSeq" id="WP_099307683.1">
    <property type="nucleotide sequence ID" value="NZ_PDVP01000013.1"/>
</dbReference>
<evidence type="ECO:0000256" key="4">
    <source>
        <dbReference type="ARBA" id="ARBA00032976"/>
    </source>
</evidence>
<evidence type="ECO:0000259" key="5">
    <source>
        <dbReference type="PROSITE" id="PS51677"/>
    </source>
</evidence>
<dbReference type="EMBL" id="PDVP01000013">
    <property type="protein sequence ID" value="PHP65656.1"/>
    <property type="molecule type" value="Genomic_DNA"/>
</dbReference>
<evidence type="ECO:0000256" key="3">
    <source>
        <dbReference type="ARBA" id="ARBA00020071"/>
    </source>
</evidence>
<comment type="function">
    <text evidence="1">Is involved in generating a small heat-stable compound (Nod), an acylated oligomer of N-acetylglucosamine, that stimulates mitosis in various plant protoplasts.</text>
</comment>
<feature type="domain" description="NodB homology" evidence="5">
    <location>
        <begin position="13"/>
        <end position="232"/>
    </location>
</feature>
<dbReference type="Gene3D" id="3.20.20.370">
    <property type="entry name" value="Glycoside hydrolase/deacetylase"/>
    <property type="match status" value="1"/>
</dbReference>
<dbReference type="PROSITE" id="PS51677">
    <property type="entry name" value="NODB"/>
    <property type="match status" value="1"/>
</dbReference>
<dbReference type="InterPro" id="IPR011330">
    <property type="entry name" value="Glyco_hydro/deAcase_b/a-brl"/>
</dbReference>
<dbReference type="Proteomes" id="UP000221168">
    <property type="component" value="Unassembled WGS sequence"/>
</dbReference>